<dbReference type="InterPro" id="IPR005162">
    <property type="entry name" value="Retrotrans_gag_dom"/>
</dbReference>
<dbReference type="Pfam" id="PF03732">
    <property type="entry name" value="Retrotrans_gag"/>
    <property type="match status" value="1"/>
</dbReference>
<protein>
    <recommendedName>
        <fullName evidence="2">Retrotransposon gag domain-containing protein</fullName>
    </recommendedName>
</protein>
<gene>
    <name evidence="3" type="ORF">FSB_LOCUS48981</name>
</gene>
<evidence type="ECO:0000256" key="1">
    <source>
        <dbReference type="SAM" id="MobiDB-lite"/>
    </source>
</evidence>
<feature type="compositionally biased region" description="Polar residues" evidence="1">
    <location>
        <begin position="98"/>
        <end position="112"/>
    </location>
</feature>
<dbReference type="GO" id="GO:0003676">
    <property type="term" value="F:nucleic acid binding"/>
    <property type="evidence" value="ECO:0007669"/>
    <property type="project" value="InterPro"/>
</dbReference>
<proteinExistence type="predicted"/>
<evidence type="ECO:0000313" key="3">
    <source>
        <dbReference type="EMBL" id="SPD21099.1"/>
    </source>
</evidence>
<evidence type="ECO:0000259" key="2">
    <source>
        <dbReference type="Pfam" id="PF03732"/>
    </source>
</evidence>
<dbReference type="SUPFAM" id="SSF53098">
    <property type="entry name" value="Ribonuclease H-like"/>
    <property type="match status" value="1"/>
</dbReference>
<feature type="region of interest" description="Disordered" evidence="1">
    <location>
        <begin position="94"/>
        <end position="134"/>
    </location>
</feature>
<dbReference type="EMBL" id="OIVN01005146">
    <property type="protein sequence ID" value="SPD21099.1"/>
    <property type="molecule type" value="Genomic_DNA"/>
</dbReference>
<dbReference type="InterPro" id="IPR052160">
    <property type="entry name" value="Gypsy_RT_Integrase-like"/>
</dbReference>
<reference evidence="3" key="1">
    <citation type="submission" date="2018-02" db="EMBL/GenBank/DDBJ databases">
        <authorList>
            <person name="Cohen D.B."/>
            <person name="Kent A.D."/>
        </authorList>
    </citation>
    <scope>NUCLEOTIDE SEQUENCE</scope>
</reference>
<dbReference type="InterPro" id="IPR012337">
    <property type="entry name" value="RNaseH-like_sf"/>
</dbReference>
<dbReference type="Gene3D" id="3.30.420.10">
    <property type="entry name" value="Ribonuclease H-like superfamily/Ribonuclease H"/>
    <property type="match status" value="1"/>
</dbReference>
<feature type="region of interest" description="Disordered" evidence="1">
    <location>
        <begin position="165"/>
        <end position="192"/>
    </location>
</feature>
<dbReference type="Gene3D" id="3.10.10.10">
    <property type="entry name" value="HIV Type 1 Reverse Transcriptase, subunit A, domain 1"/>
    <property type="match status" value="1"/>
</dbReference>
<accession>A0A2N9IAL6</accession>
<dbReference type="SUPFAM" id="SSF56672">
    <property type="entry name" value="DNA/RNA polymerases"/>
    <property type="match status" value="1"/>
</dbReference>
<feature type="compositionally biased region" description="Polar residues" evidence="1">
    <location>
        <begin position="120"/>
        <end position="134"/>
    </location>
</feature>
<dbReference type="InterPro" id="IPR043502">
    <property type="entry name" value="DNA/RNA_pol_sf"/>
</dbReference>
<dbReference type="PANTHER" id="PTHR47266">
    <property type="entry name" value="ENDONUCLEASE-RELATED"/>
    <property type="match status" value="1"/>
</dbReference>
<organism evidence="3">
    <name type="scientific">Fagus sylvatica</name>
    <name type="common">Beechnut</name>
    <dbReference type="NCBI Taxonomy" id="28930"/>
    <lineage>
        <taxon>Eukaryota</taxon>
        <taxon>Viridiplantae</taxon>
        <taxon>Streptophyta</taxon>
        <taxon>Embryophyta</taxon>
        <taxon>Tracheophyta</taxon>
        <taxon>Spermatophyta</taxon>
        <taxon>Magnoliopsida</taxon>
        <taxon>eudicotyledons</taxon>
        <taxon>Gunneridae</taxon>
        <taxon>Pentapetalae</taxon>
        <taxon>rosids</taxon>
        <taxon>fabids</taxon>
        <taxon>Fagales</taxon>
        <taxon>Fagaceae</taxon>
        <taxon>Fagus</taxon>
    </lineage>
</organism>
<sequence>MTQEFYKKFFLPHKVQQVKKNISSFVQRNDETLFMTWERFKDTYNFCPTHGYDTWRLVSYFYEGLQPRDRQFVQVACGGEFLQKEPEDTMDYLDEIGKNSNTWNGPSPLDSKNQNRSEGKFPSQTQPNPNNQSLKIVSKDNHEECKAVTILRSGKAIGVKDEKGIPKAKEKSKETQVEMDESGTPKVKEAEQCPIPTPFPQALRLPKNLDVTAEILEHLHQVKVNLPLLHIIKQMPAYTKVPPKYKGSRMPHNILYHCTADRSVRTPKGMVEDVLIKIENFYYLVDFIILDTEPTLHPDNRNGRMKITFGSVTAKLNIFNLMRHQLEDDEMPLCEPHKYRGVLEEEQVMAVNEPWRPRFEELPETEKKPMPSSEEIPQLELKPLPNDHKLALGWTIADIKGISPLICTHKIYLCTHKIYLEDDCKTSREPQCRLNPTMKDVVKNEVIKLLDAGIIYPISNSKWVSPTQVVPKKCVEKGLVLNWDKCHFMVTSGIVLGHVVSSKGIEEFNLQTKDNKGVENMVANHLSRLTFEEVKEEIPIRDAFPDEQLFVVTKLPWYAHIVNYLVTGSIPETWIVQDRRKFFVEIKNFYWDDPYLFKYCPDQILRRCILDNETLSVIKFCHTEACGGHFSGRVTRRNMMPMSPILEIEVFDCWGIDLMGPFPQSFGNPYILLAVDYVSKWVEAITYKVNDHKVVLKFLREHIFSPFGMSKAVISEKLPFKRLRGESTHDFRINPVICITGG</sequence>
<dbReference type="AlphaFoldDB" id="A0A2N9IAL6"/>
<feature type="compositionally biased region" description="Basic and acidic residues" evidence="1">
    <location>
        <begin position="165"/>
        <end position="176"/>
    </location>
</feature>
<feature type="domain" description="Retrotransposon gag" evidence="2">
    <location>
        <begin position="1"/>
        <end position="67"/>
    </location>
</feature>
<name>A0A2N9IAL6_FAGSY</name>
<dbReference type="InterPro" id="IPR036397">
    <property type="entry name" value="RNaseH_sf"/>
</dbReference>